<evidence type="ECO:0000313" key="3">
    <source>
        <dbReference type="EMBL" id="KAK8092753.1"/>
    </source>
</evidence>
<evidence type="ECO:0000259" key="2">
    <source>
        <dbReference type="Pfam" id="PF20150"/>
    </source>
</evidence>
<accession>A0AAW0QE24</accession>
<organism evidence="3 4">
    <name type="scientific">Apiospora kogelbergensis</name>
    <dbReference type="NCBI Taxonomy" id="1337665"/>
    <lineage>
        <taxon>Eukaryota</taxon>
        <taxon>Fungi</taxon>
        <taxon>Dikarya</taxon>
        <taxon>Ascomycota</taxon>
        <taxon>Pezizomycotina</taxon>
        <taxon>Sordariomycetes</taxon>
        <taxon>Xylariomycetidae</taxon>
        <taxon>Amphisphaeriales</taxon>
        <taxon>Apiosporaceae</taxon>
        <taxon>Apiospora</taxon>
    </lineage>
</organism>
<reference evidence="3 4" key="1">
    <citation type="submission" date="2023-01" db="EMBL/GenBank/DDBJ databases">
        <title>Analysis of 21 Apiospora genomes using comparative genomics revels a genus with tremendous synthesis potential of carbohydrate active enzymes and secondary metabolites.</title>
        <authorList>
            <person name="Sorensen T."/>
        </authorList>
    </citation>
    <scope>NUCLEOTIDE SEQUENCE [LARGE SCALE GENOMIC DNA]</scope>
    <source>
        <strain evidence="3 4">CBS 117206</strain>
    </source>
</reference>
<feature type="compositionally biased region" description="Pro residues" evidence="1">
    <location>
        <begin position="1"/>
        <end position="18"/>
    </location>
</feature>
<dbReference type="Proteomes" id="UP001392437">
    <property type="component" value="Unassembled WGS sequence"/>
</dbReference>
<feature type="region of interest" description="Disordered" evidence="1">
    <location>
        <begin position="126"/>
        <end position="148"/>
    </location>
</feature>
<proteinExistence type="predicted"/>
<dbReference type="EMBL" id="JAQQWP010000012">
    <property type="protein sequence ID" value="KAK8092753.1"/>
    <property type="molecule type" value="Genomic_DNA"/>
</dbReference>
<comment type="caution">
    <text evidence="3">The sequence shown here is derived from an EMBL/GenBank/DDBJ whole genome shotgun (WGS) entry which is preliminary data.</text>
</comment>
<evidence type="ECO:0000313" key="4">
    <source>
        <dbReference type="Proteomes" id="UP001392437"/>
    </source>
</evidence>
<dbReference type="AlphaFoldDB" id="A0AAW0QE24"/>
<dbReference type="Pfam" id="PF20150">
    <property type="entry name" value="2EXR"/>
    <property type="match status" value="1"/>
</dbReference>
<gene>
    <name evidence="3" type="ORF">PG999_014340</name>
</gene>
<dbReference type="InterPro" id="IPR045518">
    <property type="entry name" value="2EXR"/>
</dbReference>
<feature type="domain" description="2EXR" evidence="2">
    <location>
        <begin position="26"/>
        <end position="124"/>
    </location>
</feature>
<evidence type="ECO:0000256" key="1">
    <source>
        <dbReference type="SAM" id="MobiDB-lite"/>
    </source>
</evidence>
<name>A0AAW0QE24_9PEZI</name>
<keyword evidence="4" id="KW-1185">Reference proteome</keyword>
<protein>
    <recommendedName>
        <fullName evidence="2">2EXR domain-containing protein</fullName>
    </recommendedName>
</protein>
<sequence length="346" mass="38570">MPPTEPPPASQRPPPPPAAAAMAPSFPGFPALPPELRTHIWQYFAPVDPHRAPQVLCFEVGGARGRKGRMAVRPCPRLAQQTASVRAMLGVHQESRAAAKDAFPHVLGRYEGRKLVLRFDRRRDVGGDGNDARRNDNNNNDNSGPGISPVFMEQVQQLAVGPRFFDMYRLNLRHPQMLLRFLRLYTALAVVYYALDASVVEDAGCAWCTSADAAAHHFYLAETDEDARAPRSRRQEVLYCWPDLAAGGGRRERAEREPSLRAVDFAASPRLRDLLEMLSGGPPPGYPVQTIRADSAYLHLSDDEVRRLEAVEYWPMVAFAGFYSIRRYRALGGVEVEKHPDDSDSD</sequence>
<feature type="compositionally biased region" description="Basic and acidic residues" evidence="1">
    <location>
        <begin position="126"/>
        <end position="136"/>
    </location>
</feature>
<feature type="region of interest" description="Disordered" evidence="1">
    <location>
        <begin position="1"/>
        <end position="20"/>
    </location>
</feature>